<name>A0ABN0WIM2_9BACI</name>
<evidence type="ECO:0000313" key="3">
    <source>
        <dbReference type="Proteomes" id="UP001500782"/>
    </source>
</evidence>
<proteinExistence type="predicted"/>
<dbReference type="SUPFAM" id="SSF52096">
    <property type="entry name" value="ClpP/crotonase"/>
    <property type="match status" value="1"/>
</dbReference>
<protein>
    <recommendedName>
        <fullName evidence="1">Tail specific protease domain-containing protein</fullName>
    </recommendedName>
</protein>
<dbReference type="Gene3D" id="3.90.226.10">
    <property type="entry name" value="2-enoyl-CoA Hydratase, Chain A, domain 1"/>
    <property type="match status" value="1"/>
</dbReference>
<dbReference type="Pfam" id="PF03572">
    <property type="entry name" value="Peptidase_S41"/>
    <property type="match status" value="1"/>
</dbReference>
<organism evidence="2 3">
    <name type="scientific">Bacillus carboniphilus</name>
    <dbReference type="NCBI Taxonomy" id="86663"/>
    <lineage>
        <taxon>Bacteria</taxon>
        <taxon>Bacillati</taxon>
        <taxon>Bacillota</taxon>
        <taxon>Bacilli</taxon>
        <taxon>Bacillales</taxon>
        <taxon>Bacillaceae</taxon>
        <taxon>Bacillus</taxon>
    </lineage>
</organism>
<accession>A0ABN0WIM2</accession>
<feature type="domain" description="Tail specific protease" evidence="1">
    <location>
        <begin position="176"/>
        <end position="232"/>
    </location>
</feature>
<evidence type="ECO:0000313" key="2">
    <source>
        <dbReference type="EMBL" id="GAA0339081.1"/>
    </source>
</evidence>
<reference evidence="2 3" key="1">
    <citation type="journal article" date="2019" name="Int. J. Syst. Evol. Microbiol.">
        <title>The Global Catalogue of Microorganisms (GCM) 10K type strain sequencing project: providing services to taxonomists for standard genome sequencing and annotation.</title>
        <authorList>
            <consortium name="The Broad Institute Genomics Platform"/>
            <consortium name="The Broad Institute Genome Sequencing Center for Infectious Disease"/>
            <person name="Wu L."/>
            <person name="Ma J."/>
        </authorList>
    </citation>
    <scope>NUCLEOTIDE SEQUENCE [LARGE SCALE GENOMIC DNA]</scope>
    <source>
        <strain evidence="2 3">JCM 9731</strain>
    </source>
</reference>
<gene>
    <name evidence="2" type="ORF">GCM10008967_31700</name>
</gene>
<comment type="caution">
    <text evidence="2">The sequence shown here is derived from an EMBL/GenBank/DDBJ whole genome shotgun (WGS) entry which is preliminary data.</text>
</comment>
<dbReference type="EMBL" id="BAAADJ010000056">
    <property type="protein sequence ID" value="GAA0339081.1"/>
    <property type="molecule type" value="Genomic_DNA"/>
</dbReference>
<sequence>MELMTHQKQEISGPEHHKTALGELMLVRGPFGESTEIEVLRNDESLTNTSIYEIENTVTLNQSVSIQEIEEGIFYVPLHGDINIIRLAYYVDLLQSAKGVIFDSRYEDEGMAYLFMQHLFAEPIPSVDIRSPQNILPDQEGVDYKDLGWMIEPKEPTIQGEIVFLASNWGDPILRQIKDYQLGTIIGEQTAGQIGYQNRFLLFDGIYISFTAIKTKGLDGDQHHVHGVIPDILLEPTFEAIQQGRDLWIEEGVQFIKDNQ</sequence>
<dbReference type="InterPro" id="IPR029045">
    <property type="entry name" value="ClpP/crotonase-like_dom_sf"/>
</dbReference>
<evidence type="ECO:0000259" key="1">
    <source>
        <dbReference type="Pfam" id="PF03572"/>
    </source>
</evidence>
<dbReference type="InterPro" id="IPR005151">
    <property type="entry name" value="Tail-specific_protease"/>
</dbReference>
<keyword evidence="3" id="KW-1185">Reference proteome</keyword>
<dbReference type="Proteomes" id="UP001500782">
    <property type="component" value="Unassembled WGS sequence"/>
</dbReference>